<feature type="compositionally biased region" description="Basic and acidic residues" evidence="1">
    <location>
        <begin position="433"/>
        <end position="447"/>
    </location>
</feature>
<dbReference type="OrthoDB" id="10693472at2759"/>
<accession>A0A5J5BRD8</accession>
<dbReference type="InterPro" id="IPR029523">
    <property type="entry name" value="INO80B/Ies2"/>
</dbReference>
<feature type="compositionally biased region" description="Basic and acidic residues" evidence="1">
    <location>
        <begin position="196"/>
        <end position="217"/>
    </location>
</feature>
<evidence type="ECO:0000313" key="2">
    <source>
        <dbReference type="EMBL" id="KAA8545254.1"/>
    </source>
</evidence>
<feature type="compositionally biased region" description="Low complexity" evidence="1">
    <location>
        <begin position="140"/>
        <end position="151"/>
    </location>
</feature>
<proteinExistence type="predicted"/>
<feature type="compositionally biased region" description="Basic and acidic residues" evidence="1">
    <location>
        <begin position="325"/>
        <end position="336"/>
    </location>
</feature>
<dbReference type="EMBL" id="CM018033">
    <property type="protein sequence ID" value="KAA8545254.1"/>
    <property type="molecule type" value="Genomic_DNA"/>
</dbReference>
<feature type="compositionally biased region" description="Polar residues" evidence="1">
    <location>
        <begin position="164"/>
        <end position="177"/>
    </location>
</feature>
<feature type="compositionally biased region" description="Basic residues" evidence="1">
    <location>
        <begin position="404"/>
        <end position="414"/>
    </location>
</feature>
<feature type="compositionally biased region" description="Basic and acidic residues" evidence="1">
    <location>
        <begin position="415"/>
        <end position="425"/>
    </location>
</feature>
<name>A0A5J5BRD8_9ASTE</name>
<dbReference type="GO" id="GO:0031011">
    <property type="term" value="C:Ino80 complex"/>
    <property type="evidence" value="ECO:0007669"/>
    <property type="project" value="InterPro"/>
</dbReference>
<sequence>MDNWGDRNDNIVGYNYKVTQTHLKPGGLRKMTKKIITIILLLLYLSHPHSHPNPNSSSTPILTLFLLNTHKGPNLEIDSRSRLLFKPFLPTMESFGGFGFGDASKTVRKKRSNSSRRPRNDSQPLPDYRDNSSLSSTPPSDNASKASSDDNTGQGTNSRRKELNLNQCSSRASSSNLAEAETAVKANNEDGIGESSDVRFKSNSERKHSGIDSKRSSEGVLAPANWKSTNKVKEDGPGTDNKLKKVKLKVGGVTRTIHPTSTSDGASLGGSSSTKSSRSSDALRPRQKLILQDMSDEDRSPSPDKGSGLHGVPWKDFSRSGFSVRKVDSSRGKMTEESVSIKQSDKHEPVRKSKRVPKRRLLDGAFDDGDDDDEEIRYLEKLKTTKVATDYGAENEDEDEVGSKKQRKISRVLKKNVDGGYKVDEGDYGLSRSGKEGKKSRSGRYEDTDYVEEEEVSDAEPETNKKKQRKEFH</sequence>
<feature type="compositionally biased region" description="Low complexity" evidence="1">
    <location>
        <begin position="265"/>
        <end position="280"/>
    </location>
</feature>
<dbReference type="GO" id="GO:0006338">
    <property type="term" value="P:chromatin remodeling"/>
    <property type="evidence" value="ECO:0007669"/>
    <property type="project" value="InterPro"/>
</dbReference>
<feature type="compositionally biased region" description="Acidic residues" evidence="1">
    <location>
        <begin position="448"/>
        <end position="461"/>
    </location>
</feature>
<keyword evidence="3" id="KW-1185">Reference proteome</keyword>
<evidence type="ECO:0000256" key="1">
    <source>
        <dbReference type="SAM" id="MobiDB-lite"/>
    </source>
</evidence>
<dbReference type="AlphaFoldDB" id="A0A5J5BRD8"/>
<feature type="compositionally biased region" description="Basic residues" evidence="1">
    <location>
        <begin position="106"/>
        <end position="117"/>
    </location>
</feature>
<organism evidence="2 3">
    <name type="scientific">Nyssa sinensis</name>
    <dbReference type="NCBI Taxonomy" id="561372"/>
    <lineage>
        <taxon>Eukaryota</taxon>
        <taxon>Viridiplantae</taxon>
        <taxon>Streptophyta</taxon>
        <taxon>Embryophyta</taxon>
        <taxon>Tracheophyta</taxon>
        <taxon>Spermatophyta</taxon>
        <taxon>Magnoliopsida</taxon>
        <taxon>eudicotyledons</taxon>
        <taxon>Gunneridae</taxon>
        <taxon>Pentapetalae</taxon>
        <taxon>asterids</taxon>
        <taxon>Cornales</taxon>
        <taxon>Nyssaceae</taxon>
        <taxon>Nyssa</taxon>
    </lineage>
</organism>
<protein>
    <submittedName>
        <fullName evidence="2">Uncharacterized protein</fullName>
    </submittedName>
</protein>
<feature type="region of interest" description="Disordered" evidence="1">
    <location>
        <begin position="384"/>
        <end position="473"/>
    </location>
</feature>
<gene>
    <name evidence="2" type="ORF">F0562_020038</name>
</gene>
<dbReference type="PANTHER" id="PTHR21561:SF14">
    <property type="entry name" value="HIT ZINC FINGER AND PAPA-1-LIKE DOMAIN-CONTAINING PROTEIN"/>
    <property type="match status" value="1"/>
</dbReference>
<dbReference type="Proteomes" id="UP000325577">
    <property type="component" value="Linkage Group LG10"/>
</dbReference>
<reference evidence="2 3" key="1">
    <citation type="submission" date="2019-09" db="EMBL/GenBank/DDBJ databases">
        <title>A chromosome-level genome assembly of the Chinese tupelo Nyssa sinensis.</title>
        <authorList>
            <person name="Yang X."/>
            <person name="Kang M."/>
            <person name="Yang Y."/>
            <person name="Xiong H."/>
            <person name="Wang M."/>
            <person name="Zhang Z."/>
            <person name="Wang Z."/>
            <person name="Wu H."/>
            <person name="Ma T."/>
            <person name="Liu J."/>
            <person name="Xi Z."/>
        </authorList>
    </citation>
    <scope>NUCLEOTIDE SEQUENCE [LARGE SCALE GENOMIC DNA]</scope>
    <source>
        <strain evidence="2">J267</strain>
        <tissue evidence="2">Leaf</tissue>
    </source>
</reference>
<feature type="region of interest" description="Disordered" evidence="1">
    <location>
        <begin position="100"/>
        <end position="372"/>
    </location>
</feature>
<evidence type="ECO:0000313" key="3">
    <source>
        <dbReference type="Proteomes" id="UP000325577"/>
    </source>
</evidence>
<dbReference type="PANTHER" id="PTHR21561">
    <property type="entry name" value="INO80 COMPLEX SUBUNIT B"/>
    <property type="match status" value="1"/>
</dbReference>